<dbReference type="Proteomes" id="UP000051733">
    <property type="component" value="Unassembled WGS sequence"/>
</dbReference>
<dbReference type="STRING" id="1423813.FC26_GL002437"/>
<sequence length="65" mass="7796">MEYVSKKMRYVILYTDEETVEQTLKKVNELKFVKHVSYSHWPEIDPDMSDLKAAGIYKHETEEDE</sequence>
<dbReference type="PATRIC" id="fig|1423813.3.peg.2484"/>
<keyword evidence="1" id="KW-0963">Cytoplasm</keyword>
<accession>A0A0R2A6T5</accession>
<organism evidence="2 3">
    <name type="scientific">Paucilactobacillus vaccinostercus DSM 20634</name>
    <dbReference type="NCBI Taxonomy" id="1423813"/>
    <lineage>
        <taxon>Bacteria</taxon>
        <taxon>Bacillati</taxon>
        <taxon>Bacillota</taxon>
        <taxon>Bacilli</taxon>
        <taxon>Lactobacillales</taxon>
        <taxon>Lactobacillaceae</taxon>
        <taxon>Paucilactobacillus</taxon>
    </lineage>
</organism>
<evidence type="ECO:0000256" key="1">
    <source>
        <dbReference type="ARBA" id="ARBA00022490"/>
    </source>
</evidence>
<dbReference type="AlphaFoldDB" id="A0A0R2A6T5"/>
<protein>
    <submittedName>
        <fullName evidence="2">Uncharacterized protein</fullName>
    </submittedName>
</protein>
<reference evidence="2 3" key="1">
    <citation type="journal article" date="2015" name="Genome Announc.">
        <title>Expanding the biotechnology potential of lactobacilli through comparative genomics of 213 strains and associated genera.</title>
        <authorList>
            <person name="Sun Z."/>
            <person name="Harris H.M."/>
            <person name="McCann A."/>
            <person name="Guo C."/>
            <person name="Argimon S."/>
            <person name="Zhang W."/>
            <person name="Yang X."/>
            <person name="Jeffery I.B."/>
            <person name="Cooney J.C."/>
            <person name="Kagawa T.F."/>
            <person name="Liu W."/>
            <person name="Song Y."/>
            <person name="Salvetti E."/>
            <person name="Wrobel A."/>
            <person name="Rasinkangas P."/>
            <person name="Parkhill J."/>
            <person name="Rea M.C."/>
            <person name="O'Sullivan O."/>
            <person name="Ritari J."/>
            <person name="Douillard F.P."/>
            <person name="Paul Ross R."/>
            <person name="Yang R."/>
            <person name="Briner A.E."/>
            <person name="Felis G.E."/>
            <person name="de Vos W.M."/>
            <person name="Barrangou R."/>
            <person name="Klaenhammer T.R."/>
            <person name="Caufield P.W."/>
            <person name="Cui Y."/>
            <person name="Zhang H."/>
            <person name="O'Toole P.W."/>
        </authorList>
    </citation>
    <scope>NUCLEOTIDE SEQUENCE [LARGE SCALE GENOMIC DNA]</scope>
    <source>
        <strain evidence="2 3">DSM 20634</strain>
    </source>
</reference>
<keyword evidence="3" id="KW-1185">Reference proteome</keyword>
<proteinExistence type="predicted"/>
<dbReference type="Pfam" id="PF09902">
    <property type="entry name" value="DUF2129"/>
    <property type="match status" value="1"/>
</dbReference>
<gene>
    <name evidence="2" type="ORF">FC26_GL002437</name>
</gene>
<dbReference type="EMBL" id="AYYY01000006">
    <property type="protein sequence ID" value="KRM62373.1"/>
    <property type="molecule type" value="Genomic_DNA"/>
</dbReference>
<evidence type="ECO:0000313" key="3">
    <source>
        <dbReference type="Proteomes" id="UP000051733"/>
    </source>
</evidence>
<dbReference type="InterPro" id="IPR016979">
    <property type="entry name" value="DUF2129"/>
</dbReference>
<evidence type="ECO:0000313" key="2">
    <source>
        <dbReference type="EMBL" id="KRM62373.1"/>
    </source>
</evidence>
<comment type="caution">
    <text evidence="2">The sequence shown here is derived from an EMBL/GenBank/DDBJ whole genome shotgun (WGS) entry which is preliminary data.</text>
</comment>
<name>A0A0R2A6T5_9LACO</name>